<feature type="region of interest" description="Disordered" evidence="1">
    <location>
        <begin position="205"/>
        <end position="232"/>
    </location>
</feature>
<dbReference type="RefSeq" id="WP_184742331.1">
    <property type="nucleotide sequence ID" value="NZ_JACHGJ010000001.1"/>
</dbReference>
<comment type="caution">
    <text evidence="3">The sequence shown here is derived from an EMBL/GenBank/DDBJ whole genome shotgun (WGS) entry which is preliminary data.</text>
</comment>
<sequence length="242" mass="26606">MKHHLLVIFCIFSVTALFSQEEVLKISDNKVQIQGDLEVNGWIEDIMGLIIPVGSIMPFAGDSIPDGWLLCDGAAVSRNDYQRLFSVINIMYGEGDSSFTFNVPDLRGVFLRGAGQNGSMKNANGINYDGGMTGNEIEDQIQGHKHEVTHDHESIDTSTNNLYYGISISGDIHFSTSTLPMLGSPNEPYPPMTDFERHIHTLDLPPITVDSEVPKDDKANGEPRTGDETAPASVSVNYIIKY</sequence>
<dbReference type="Gene3D" id="3.90.1340.10">
    <property type="entry name" value="Phage tail collar domain"/>
    <property type="match status" value="1"/>
</dbReference>
<protein>
    <submittedName>
        <fullName evidence="3">Microcystin-dependent protein</fullName>
    </submittedName>
</protein>
<organism evidence="3 4">
    <name type="scientific">Spirochaeta isovalerica</name>
    <dbReference type="NCBI Taxonomy" id="150"/>
    <lineage>
        <taxon>Bacteria</taxon>
        <taxon>Pseudomonadati</taxon>
        <taxon>Spirochaetota</taxon>
        <taxon>Spirochaetia</taxon>
        <taxon>Spirochaetales</taxon>
        <taxon>Spirochaetaceae</taxon>
        <taxon>Spirochaeta</taxon>
    </lineage>
</organism>
<reference evidence="3 4" key="1">
    <citation type="submission" date="2020-08" db="EMBL/GenBank/DDBJ databases">
        <title>Genomic Encyclopedia of Type Strains, Phase IV (KMG-IV): sequencing the most valuable type-strain genomes for metagenomic binning, comparative biology and taxonomic classification.</title>
        <authorList>
            <person name="Goeker M."/>
        </authorList>
    </citation>
    <scope>NUCLEOTIDE SEQUENCE [LARGE SCALE GENOMIC DNA]</scope>
    <source>
        <strain evidence="3 4">DSM 2461</strain>
    </source>
</reference>
<dbReference type="Pfam" id="PF07484">
    <property type="entry name" value="Collar"/>
    <property type="match status" value="1"/>
</dbReference>
<evidence type="ECO:0000313" key="4">
    <source>
        <dbReference type="Proteomes" id="UP000587760"/>
    </source>
</evidence>
<dbReference type="InterPro" id="IPR037053">
    <property type="entry name" value="Phage_tail_collar_dom_sf"/>
</dbReference>
<accession>A0A841R3L5</accession>
<feature type="compositionally biased region" description="Basic and acidic residues" evidence="1">
    <location>
        <begin position="212"/>
        <end position="227"/>
    </location>
</feature>
<dbReference type="InterPro" id="IPR011083">
    <property type="entry name" value="Phage_tail_collar_dom"/>
</dbReference>
<dbReference type="AlphaFoldDB" id="A0A841R3L5"/>
<evidence type="ECO:0000256" key="1">
    <source>
        <dbReference type="SAM" id="MobiDB-lite"/>
    </source>
</evidence>
<feature type="domain" description="Phage tail collar" evidence="2">
    <location>
        <begin position="54"/>
        <end position="110"/>
    </location>
</feature>
<dbReference type="Proteomes" id="UP000587760">
    <property type="component" value="Unassembled WGS sequence"/>
</dbReference>
<evidence type="ECO:0000313" key="3">
    <source>
        <dbReference type="EMBL" id="MBB6478465.1"/>
    </source>
</evidence>
<name>A0A841R3L5_9SPIO</name>
<evidence type="ECO:0000259" key="2">
    <source>
        <dbReference type="Pfam" id="PF07484"/>
    </source>
</evidence>
<keyword evidence="4" id="KW-1185">Reference proteome</keyword>
<dbReference type="EMBL" id="JACHGJ010000001">
    <property type="protein sequence ID" value="MBB6478465.1"/>
    <property type="molecule type" value="Genomic_DNA"/>
</dbReference>
<proteinExistence type="predicted"/>
<dbReference type="SUPFAM" id="SSF88874">
    <property type="entry name" value="Receptor-binding domain of short tail fibre protein gp12"/>
    <property type="match status" value="1"/>
</dbReference>
<gene>
    <name evidence="3" type="ORF">HNR50_000098</name>
</gene>